<comment type="function">
    <text evidence="2">Destroys radicals which are normally produced within the cells and which are toxic to biological systems.</text>
</comment>
<keyword evidence="5" id="KW-1185">Reference proteome</keyword>
<gene>
    <name evidence="4" type="ORF">CRENPOLYSF2_1350003</name>
</gene>
<evidence type="ECO:0000259" key="3">
    <source>
        <dbReference type="Pfam" id="PF00080"/>
    </source>
</evidence>
<evidence type="ECO:0000256" key="2">
    <source>
        <dbReference type="RuleBase" id="RU000393"/>
    </source>
</evidence>
<dbReference type="OrthoDB" id="5431326at2"/>
<dbReference type="CDD" id="cd00305">
    <property type="entry name" value="Cu-Zn_Superoxide_Dismutase"/>
    <property type="match status" value="1"/>
</dbReference>
<keyword evidence="2 4" id="KW-0560">Oxidoreductase</keyword>
<protein>
    <recommendedName>
        <fullName evidence="2">Superoxide dismutase [Cu-Zn]</fullName>
        <ecNumber evidence="2">1.15.1.1</ecNumber>
    </recommendedName>
</protein>
<dbReference type="EMBL" id="FUKJ01000041">
    <property type="protein sequence ID" value="SJM89815.1"/>
    <property type="molecule type" value="Genomic_DNA"/>
</dbReference>
<dbReference type="RefSeq" id="WP_087145806.1">
    <property type="nucleotide sequence ID" value="NZ_FUKJ01000041.1"/>
</dbReference>
<keyword evidence="2" id="KW-0479">Metal-binding</keyword>
<comment type="catalytic activity">
    <reaction evidence="2">
        <text>2 superoxide + 2 H(+) = H2O2 + O2</text>
        <dbReference type="Rhea" id="RHEA:20696"/>
        <dbReference type="ChEBI" id="CHEBI:15378"/>
        <dbReference type="ChEBI" id="CHEBI:15379"/>
        <dbReference type="ChEBI" id="CHEBI:16240"/>
        <dbReference type="ChEBI" id="CHEBI:18421"/>
        <dbReference type="EC" id="1.15.1.1"/>
    </reaction>
</comment>
<accession>A0A1R4H0S5</accession>
<evidence type="ECO:0000313" key="5">
    <source>
        <dbReference type="Proteomes" id="UP000195442"/>
    </source>
</evidence>
<keyword evidence="2" id="KW-0186">Copper</keyword>
<proteinExistence type="inferred from homology"/>
<dbReference type="EC" id="1.15.1.1" evidence="2"/>
<dbReference type="AlphaFoldDB" id="A0A1R4H0S5"/>
<evidence type="ECO:0000313" key="4">
    <source>
        <dbReference type="EMBL" id="SJM89815.1"/>
    </source>
</evidence>
<feature type="domain" description="Superoxide dismutase copper/zinc binding" evidence="3">
    <location>
        <begin position="38"/>
        <end position="180"/>
    </location>
</feature>
<dbReference type="Gene3D" id="2.60.40.200">
    <property type="entry name" value="Superoxide dismutase, copper/zinc binding domain"/>
    <property type="match status" value="1"/>
</dbReference>
<dbReference type="InterPro" id="IPR018152">
    <property type="entry name" value="SOD_Cu/Zn_BS"/>
</dbReference>
<dbReference type="GO" id="GO:0004784">
    <property type="term" value="F:superoxide dismutase activity"/>
    <property type="evidence" value="ECO:0007669"/>
    <property type="project" value="UniProtKB-EC"/>
</dbReference>
<comment type="cofactor">
    <cofactor evidence="2">
        <name>Cu cation</name>
        <dbReference type="ChEBI" id="CHEBI:23378"/>
    </cofactor>
    <text evidence="2">Binds 1 copper ion per subunit.</text>
</comment>
<keyword evidence="2" id="KW-0862">Zinc</keyword>
<reference evidence="5" key="1">
    <citation type="submission" date="2017-02" db="EMBL/GenBank/DDBJ databases">
        <authorList>
            <person name="Daims H."/>
        </authorList>
    </citation>
    <scope>NUCLEOTIDE SEQUENCE [LARGE SCALE GENOMIC DNA]</scope>
</reference>
<comment type="cofactor">
    <cofactor evidence="2">
        <name>Zn(2+)</name>
        <dbReference type="ChEBI" id="CHEBI:29105"/>
    </cofactor>
    <text evidence="2">Binds 1 zinc ion per subunit.</text>
</comment>
<dbReference type="Proteomes" id="UP000195442">
    <property type="component" value="Unassembled WGS sequence"/>
</dbReference>
<dbReference type="InterPro" id="IPR001424">
    <property type="entry name" value="SOD_Cu_Zn_dom"/>
</dbReference>
<dbReference type="Pfam" id="PF00080">
    <property type="entry name" value="Sod_Cu"/>
    <property type="match status" value="1"/>
</dbReference>
<dbReference type="InterPro" id="IPR036423">
    <property type="entry name" value="SOD-like_Cu/Zn_dom_sf"/>
</dbReference>
<dbReference type="InterPro" id="IPR024134">
    <property type="entry name" value="SOD_Cu/Zn_/chaperone"/>
</dbReference>
<dbReference type="PANTHER" id="PTHR10003">
    <property type="entry name" value="SUPEROXIDE DISMUTASE CU-ZN -RELATED"/>
    <property type="match status" value="1"/>
</dbReference>
<comment type="similarity">
    <text evidence="1 2">Belongs to the Cu-Zn superoxide dismutase family.</text>
</comment>
<dbReference type="GO" id="GO:0005507">
    <property type="term" value="F:copper ion binding"/>
    <property type="evidence" value="ECO:0007669"/>
    <property type="project" value="InterPro"/>
</dbReference>
<dbReference type="PROSITE" id="PS00332">
    <property type="entry name" value="SOD_CU_ZN_2"/>
    <property type="match status" value="1"/>
</dbReference>
<dbReference type="SUPFAM" id="SSF49329">
    <property type="entry name" value="Cu,Zn superoxide dismutase-like"/>
    <property type="match status" value="1"/>
</dbReference>
<organism evidence="4 5">
    <name type="scientific">Crenothrix polyspora</name>
    <dbReference type="NCBI Taxonomy" id="360316"/>
    <lineage>
        <taxon>Bacteria</taxon>
        <taxon>Pseudomonadati</taxon>
        <taxon>Pseudomonadota</taxon>
        <taxon>Gammaproteobacteria</taxon>
        <taxon>Methylococcales</taxon>
        <taxon>Crenotrichaceae</taxon>
        <taxon>Crenothrix</taxon>
    </lineage>
</organism>
<name>A0A1R4H0S5_9GAMM</name>
<evidence type="ECO:0000256" key="1">
    <source>
        <dbReference type="ARBA" id="ARBA00010457"/>
    </source>
</evidence>
<sequence length="182" mass="19498">MKKYIFGMIIGLLCVPLHAYEKRNEAKAKLYNQAGKIIGKVEFSQHKHNVKVKVNVTGLPAGFHGFHVHTTGQCTIVNATPPFTSAGGHFKLDPTSNHKDHNGDLPVLLVNKNGAAKTEFRTDRFKVKDLFDADGSAVIIHAAPDNYANIPAGYTPASADVTNATLATGDAGGRSVCGVVKY</sequence>